<sequence>MSTDKTNAKLARLREQIAAKKRDLADLDYVKVPREEAARSLDASIEMYAARGSLSAASFAEGRGLSGYTDSISAFNLLCWIAPDLVRKRFSDELDRLYEGAVAMDAHAVDQKRATLERELFELEVAEERLIVQAEEAGQRINRRGDADPRAVLEA</sequence>
<reference evidence="2" key="1">
    <citation type="submission" date="2021-10" db="EMBL/GenBank/DDBJ databases">
        <authorList>
            <person name="Lyu M."/>
            <person name="Wang X."/>
            <person name="Meng X."/>
            <person name="Xu K."/>
        </authorList>
    </citation>
    <scope>NUCLEOTIDE SEQUENCE</scope>
    <source>
        <strain evidence="2">A6</strain>
    </source>
</reference>
<keyword evidence="1" id="KW-0175">Coiled coil</keyword>
<name>A0ABS8JLZ2_9GAMM</name>
<feature type="coiled-coil region" evidence="1">
    <location>
        <begin position="3"/>
        <end position="30"/>
    </location>
</feature>
<protein>
    <submittedName>
        <fullName evidence="2">Uncharacterized protein</fullName>
    </submittedName>
</protein>
<gene>
    <name evidence="2" type="ORF">LK996_15620</name>
</gene>
<evidence type="ECO:0000313" key="2">
    <source>
        <dbReference type="EMBL" id="MCC8364500.1"/>
    </source>
</evidence>
<proteinExistence type="predicted"/>
<evidence type="ECO:0000256" key="1">
    <source>
        <dbReference type="SAM" id="Coils"/>
    </source>
</evidence>
<keyword evidence="3" id="KW-1185">Reference proteome</keyword>
<dbReference type="EMBL" id="JAJGAK010000005">
    <property type="protein sequence ID" value="MCC8364500.1"/>
    <property type="molecule type" value="Genomic_DNA"/>
</dbReference>
<comment type="caution">
    <text evidence="2">The sequence shown here is derived from an EMBL/GenBank/DDBJ whole genome shotgun (WGS) entry which is preliminary data.</text>
</comment>
<dbReference type="RefSeq" id="WP_230528302.1">
    <property type="nucleotide sequence ID" value="NZ_JAJGAK010000005.1"/>
</dbReference>
<organism evidence="2 3">
    <name type="scientific">Noviluteimonas lactosilytica</name>
    <dbReference type="NCBI Taxonomy" id="2888523"/>
    <lineage>
        <taxon>Bacteria</taxon>
        <taxon>Pseudomonadati</taxon>
        <taxon>Pseudomonadota</taxon>
        <taxon>Gammaproteobacteria</taxon>
        <taxon>Lysobacterales</taxon>
        <taxon>Lysobacteraceae</taxon>
        <taxon>Noviluteimonas</taxon>
    </lineage>
</organism>
<evidence type="ECO:0000313" key="3">
    <source>
        <dbReference type="Proteomes" id="UP001165293"/>
    </source>
</evidence>
<accession>A0ABS8JLZ2</accession>
<dbReference type="Proteomes" id="UP001165293">
    <property type="component" value="Unassembled WGS sequence"/>
</dbReference>